<feature type="region of interest" description="Disordered" evidence="2">
    <location>
        <begin position="502"/>
        <end position="522"/>
    </location>
</feature>
<evidence type="ECO:0000313" key="5">
    <source>
        <dbReference type="Proteomes" id="UP001229421"/>
    </source>
</evidence>
<dbReference type="SMART" id="SM00360">
    <property type="entry name" value="RRM"/>
    <property type="match status" value="1"/>
</dbReference>
<gene>
    <name evidence="4" type="ORF">QVD17_38498</name>
</gene>
<feature type="domain" description="RRM" evidence="3">
    <location>
        <begin position="51"/>
        <end position="128"/>
    </location>
</feature>
<dbReference type="PANTHER" id="PTHR34427:SF5">
    <property type="entry name" value="DUF4283 DOMAIN-CONTAINING PROTEIN"/>
    <property type="match status" value="1"/>
</dbReference>
<protein>
    <recommendedName>
        <fullName evidence="3">RRM domain-containing protein</fullName>
    </recommendedName>
</protein>
<dbReference type="InterPro" id="IPR012677">
    <property type="entry name" value="Nucleotide-bd_a/b_plait_sf"/>
</dbReference>
<proteinExistence type="predicted"/>
<name>A0AAD8JP03_TARER</name>
<feature type="compositionally biased region" description="Low complexity" evidence="2">
    <location>
        <begin position="608"/>
        <end position="617"/>
    </location>
</feature>
<dbReference type="CDD" id="cd00590">
    <property type="entry name" value="RRM_SF"/>
    <property type="match status" value="1"/>
</dbReference>
<sequence>MEAVDLRRRKEEEQKKIADKSSGRKKEIWDRNGRRIRYRRFMEDLEYKDKVTYFISNLPHGCKWRAVWDEFQHFHNLVDVFIPDKKDSWGRTFGFLRFVDVPDPLVFLEKLSGVEVDGRKIRIGVSKRGREEASGGSVKGHWRPAVSKCVGPSDQPSQSSSGIVADLSFKEAASASLHPRVLKLDSKMPSVHPLMLSSLVGEVHSLSILDNLDFYMSTKNAPAGCEVRYLGGLAVLLSFPNASKAAEYLACTVKGWKSIFSSLKIWDGLPTAFERVAWVSIVGVPPHLFDGKILDLIGDACGRKIQDSALSSLDSNLAKASCPVITRSKKKIDMEVKIAHNNKVFSCWVHEDDDYWTPGFLSRPFSSDSLPSDGGAPPLPEVHRISCVGATVVSPPEYDQIFEKSMVGRLEENNGNDLMVAADFFSLFPMNDNDCFSLNGDSESACPNTSFDDDEPWANEDPSSILGLGSKANAGNMGLHPNSEQNITNILGDCDGLGPGNVSDNQDCSSDGSGNSKDVSSDCSDPFGLGPIIKHVMEQEKRKKSSIEEEEGMPAIPNLGLGKQRRRLQRVPDLNLSYSDLSRFKISRILMGMGKRRKKRGCNKIGTSSSSSSSSSSPEVFATPVDSCGRASGQLGGNSQSHEEEASLRFVDSVKDHIDSHGEGIEDGIVDAPEHPYVSELQKEVDDTILVNSMVGIDLVGLDRDIEGLIRDEGAFSGYP</sequence>
<evidence type="ECO:0000256" key="1">
    <source>
        <dbReference type="PROSITE-ProRule" id="PRU00176"/>
    </source>
</evidence>
<organism evidence="4 5">
    <name type="scientific">Tagetes erecta</name>
    <name type="common">African marigold</name>
    <dbReference type="NCBI Taxonomy" id="13708"/>
    <lineage>
        <taxon>Eukaryota</taxon>
        <taxon>Viridiplantae</taxon>
        <taxon>Streptophyta</taxon>
        <taxon>Embryophyta</taxon>
        <taxon>Tracheophyta</taxon>
        <taxon>Spermatophyta</taxon>
        <taxon>Magnoliopsida</taxon>
        <taxon>eudicotyledons</taxon>
        <taxon>Gunneridae</taxon>
        <taxon>Pentapetalae</taxon>
        <taxon>asterids</taxon>
        <taxon>campanulids</taxon>
        <taxon>Asterales</taxon>
        <taxon>Asteraceae</taxon>
        <taxon>Asteroideae</taxon>
        <taxon>Heliantheae alliance</taxon>
        <taxon>Tageteae</taxon>
        <taxon>Tagetes</taxon>
    </lineage>
</organism>
<feature type="region of interest" description="Disordered" evidence="2">
    <location>
        <begin position="1"/>
        <end position="21"/>
    </location>
</feature>
<evidence type="ECO:0000313" key="4">
    <source>
        <dbReference type="EMBL" id="KAK1406889.1"/>
    </source>
</evidence>
<accession>A0AAD8JP03</accession>
<dbReference type="PANTHER" id="PTHR34427">
    <property type="entry name" value="DUF4283 DOMAIN PROTEIN"/>
    <property type="match status" value="1"/>
</dbReference>
<dbReference type="EMBL" id="JAUHHV010000011">
    <property type="protein sequence ID" value="KAK1406889.1"/>
    <property type="molecule type" value="Genomic_DNA"/>
</dbReference>
<reference evidence="4" key="1">
    <citation type="journal article" date="2023" name="bioRxiv">
        <title>Improved chromosome-level genome assembly for marigold (Tagetes erecta).</title>
        <authorList>
            <person name="Jiang F."/>
            <person name="Yuan L."/>
            <person name="Wang S."/>
            <person name="Wang H."/>
            <person name="Xu D."/>
            <person name="Wang A."/>
            <person name="Fan W."/>
        </authorList>
    </citation>
    <scope>NUCLEOTIDE SEQUENCE</scope>
    <source>
        <strain evidence="4">WSJ</strain>
        <tissue evidence="4">Leaf</tissue>
    </source>
</reference>
<dbReference type="InterPro" id="IPR000504">
    <property type="entry name" value="RRM_dom"/>
</dbReference>
<evidence type="ECO:0000256" key="2">
    <source>
        <dbReference type="SAM" id="MobiDB-lite"/>
    </source>
</evidence>
<dbReference type="AlphaFoldDB" id="A0AAD8JP03"/>
<dbReference type="Proteomes" id="UP001229421">
    <property type="component" value="Unassembled WGS sequence"/>
</dbReference>
<feature type="region of interest" description="Disordered" evidence="2">
    <location>
        <begin position="595"/>
        <end position="643"/>
    </location>
</feature>
<dbReference type="SUPFAM" id="SSF54928">
    <property type="entry name" value="RNA-binding domain, RBD"/>
    <property type="match status" value="1"/>
</dbReference>
<dbReference type="Pfam" id="PF00076">
    <property type="entry name" value="RRM_1"/>
    <property type="match status" value="1"/>
</dbReference>
<comment type="caution">
    <text evidence="4">The sequence shown here is derived from an EMBL/GenBank/DDBJ whole genome shotgun (WGS) entry which is preliminary data.</text>
</comment>
<dbReference type="Gene3D" id="3.30.70.330">
    <property type="match status" value="1"/>
</dbReference>
<dbReference type="PROSITE" id="PS50102">
    <property type="entry name" value="RRM"/>
    <property type="match status" value="1"/>
</dbReference>
<dbReference type="GO" id="GO:0003723">
    <property type="term" value="F:RNA binding"/>
    <property type="evidence" value="ECO:0007669"/>
    <property type="project" value="UniProtKB-UniRule"/>
</dbReference>
<keyword evidence="1" id="KW-0694">RNA-binding</keyword>
<evidence type="ECO:0000259" key="3">
    <source>
        <dbReference type="PROSITE" id="PS50102"/>
    </source>
</evidence>
<dbReference type="InterPro" id="IPR035979">
    <property type="entry name" value="RBD_domain_sf"/>
</dbReference>
<keyword evidence="5" id="KW-1185">Reference proteome</keyword>